<reference evidence="8 9" key="1">
    <citation type="submission" date="2024-02" db="EMBL/GenBank/DDBJ databases">
        <title>Genome sequence of Aquincola sp. MAHUQ-54.</title>
        <authorList>
            <person name="Huq M.A."/>
        </authorList>
    </citation>
    <scope>NUCLEOTIDE SEQUENCE [LARGE SCALE GENOMIC DNA]</scope>
    <source>
        <strain evidence="8 9">MAHUQ-54</strain>
    </source>
</reference>
<dbReference type="Proteomes" id="UP001336250">
    <property type="component" value="Unassembled WGS sequence"/>
</dbReference>
<evidence type="ECO:0000256" key="2">
    <source>
        <dbReference type="ARBA" id="ARBA00005262"/>
    </source>
</evidence>
<dbReference type="PANTHER" id="PTHR43663">
    <property type="entry name" value="CHROMATE TRANSPORT PROTEIN-RELATED"/>
    <property type="match status" value="1"/>
</dbReference>
<dbReference type="Pfam" id="PF02417">
    <property type="entry name" value="Chromate_transp"/>
    <property type="match status" value="1"/>
</dbReference>
<keyword evidence="4 7" id="KW-0812">Transmembrane</keyword>
<evidence type="ECO:0000256" key="1">
    <source>
        <dbReference type="ARBA" id="ARBA00004651"/>
    </source>
</evidence>
<comment type="caution">
    <text evidence="8">The sequence shown here is derived from an EMBL/GenBank/DDBJ whole genome shotgun (WGS) entry which is preliminary data.</text>
</comment>
<comment type="subcellular location">
    <subcellularLocation>
        <location evidence="1">Cell membrane</location>
        <topology evidence="1">Multi-pass membrane protein</topology>
    </subcellularLocation>
</comment>
<evidence type="ECO:0000256" key="4">
    <source>
        <dbReference type="ARBA" id="ARBA00022692"/>
    </source>
</evidence>
<keyword evidence="6 7" id="KW-0472">Membrane</keyword>
<dbReference type="GO" id="GO:0015109">
    <property type="term" value="F:chromate transmembrane transporter activity"/>
    <property type="evidence" value="ECO:0007669"/>
    <property type="project" value="InterPro"/>
</dbReference>
<dbReference type="PANTHER" id="PTHR43663:SF1">
    <property type="entry name" value="CHROMATE TRANSPORTER"/>
    <property type="match status" value="1"/>
</dbReference>
<dbReference type="InterPro" id="IPR052518">
    <property type="entry name" value="CHR_Transporter"/>
</dbReference>
<name>A0AAW9QMK0_9BURK</name>
<keyword evidence="3" id="KW-1003">Cell membrane</keyword>
<evidence type="ECO:0000256" key="3">
    <source>
        <dbReference type="ARBA" id="ARBA00022475"/>
    </source>
</evidence>
<sequence length="184" mass="19016">MTWLVGPHALGAAEWLGLFGHFLMLSMLAIGGAIATAPEIHRYVVGQHGWLTDAQFTASVALAQAAPGPNVLFLPVIGYGVGGLAGAAVVLVGSLIPSTTLALLATRWGAQRRSSRGVRAFVAGMAPITLGLLLSTGWILTEPSRQHAGSVALVLVTVAVMWRTKTSPIWMVGLGAVAGMLGWA</sequence>
<evidence type="ECO:0000256" key="7">
    <source>
        <dbReference type="SAM" id="Phobius"/>
    </source>
</evidence>
<evidence type="ECO:0000256" key="6">
    <source>
        <dbReference type="ARBA" id="ARBA00023136"/>
    </source>
</evidence>
<dbReference type="InterPro" id="IPR003370">
    <property type="entry name" value="Chromate_transpt"/>
</dbReference>
<keyword evidence="5 7" id="KW-1133">Transmembrane helix</keyword>
<protein>
    <submittedName>
        <fullName evidence="8">Chromate transporter</fullName>
    </submittedName>
</protein>
<proteinExistence type="inferred from homology"/>
<keyword evidence="9" id="KW-1185">Reference proteome</keyword>
<dbReference type="RefSeq" id="WP_332293121.1">
    <property type="nucleotide sequence ID" value="NZ_JAZIBG010000056.1"/>
</dbReference>
<feature type="transmembrane region" description="Helical" evidence="7">
    <location>
        <begin position="117"/>
        <end position="140"/>
    </location>
</feature>
<dbReference type="AlphaFoldDB" id="A0AAW9QMK0"/>
<dbReference type="EMBL" id="JAZIBG010000056">
    <property type="protein sequence ID" value="MEF7617358.1"/>
    <property type="molecule type" value="Genomic_DNA"/>
</dbReference>
<evidence type="ECO:0000256" key="5">
    <source>
        <dbReference type="ARBA" id="ARBA00022989"/>
    </source>
</evidence>
<accession>A0AAW9QMK0</accession>
<dbReference type="GO" id="GO:0005886">
    <property type="term" value="C:plasma membrane"/>
    <property type="evidence" value="ECO:0007669"/>
    <property type="project" value="UniProtKB-SubCell"/>
</dbReference>
<organism evidence="8 9">
    <name type="scientific">Aquincola agrisoli</name>
    <dbReference type="NCBI Taxonomy" id="3119538"/>
    <lineage>
        <taxon>Bacteria</taxon>
        <taxon>Pseudomonadati</taxon>
        <taxon>Pseudomonadota</taxon>
        <taxon>Betaproteobacteria</taxon>
        <taxon>Burkholderiales</taxon>
        <taxon>Sphaerotilaceae</taxon>
        <taxon>Aquincola</taxon>
    </lineage>
</organism>
<feature type="transmembrane region" description="Helical" evidence="7">
    <location>
        <begin position="15"/>
        <end position="37"/>
    </location>
</feature>
<evidence type="ECO:0000313" key="8">
    <source>
        <dbReference type="EMBL" id="MEF7617358.1"/>
    </source>
</evidence>
<feature type="transmembrane region" description="Helical" evidence="7">
    <location>
        <begin position="72"/>
        <end position="105"/>
    </location>
</feature>
<evidence type="ECO:0000313" key="9">
    <source>
        <dbReference type="Proteomes" id="UP001336250"/>
    </source>
</evidence>
<gene>
    <name evidence="8" type="ORF">V4F39_25830</name>
</gene>
<comment type="similarity">
    <text evidence="2">Belongs to the chromate ion transporter (CHR) (TC 2.A.51) family.</text>
</comment>